<sequence length="188" mass="20994">MMPPILNLNTSLLWFSQGEAVATKLKYMANMATRVNMQTGNQADAAQDTGTTSSQKVPTADQLSVNKTNKESINLNNEWKEVKEKKKPKTPIIRGTADSVNSKFKAAEKLAWLYVGGCKWSTEPKDVKAYLEEKIPNEKFNVEELTKYAENLNTYGRVRGAVLICDERRSGAYYTPIVTGFCRTMVAA</sequence>
<keyword evidence="2" id="KW-1185">Reference proteome</keyword>
<organism evidence="1 2">
    <name type="scientific">Brassicogethes aeneus</name>
    <name type="common">Rape pollen beetle</name>
    <name type="synonym">Meligethes aeneus</name>
    <dbReference type="NCBI Taxonomy" id="1431903"/>
    <lineage>
        <taxon>Eukaryota</taxon>
        <taxon>Metazoa</taxon>
        <taxon>Ecdysozoa</taxon>
        <taxon>Arthropoda</taxon>
        <taxon>Hexapoda</taxon>
        <taxon>Insecta</taxon>
        <taxon>Pterygota</taxon>
        <taxon>Neoptera</taxon>
        <taxon>Endopterygota</taxon>
        <taxon>Coleoptera</taxon>
        <taxon>Polyphaga</taxon>
        <taxon>Cucujiformia</taxon>
        <taxon>Nitidulidae</taxon>
        <taxon>Meligethinae</taxon>
        <taxon>Brassicogethes</taxon>
    </lineage>
</organism>
<accession>A0A9P0AXB6</accession>
<gene>
    <name evidence="1" type="ORF">MELIAE_LOCUS3584</name>
</gene>
<evidence type="ECO:0000313" key="2">
    <source>
        <dbReference type="Proteomes" id="UP001154078"/>
    </source>
</evidence>
<name>A0A9P0AXB6_BRAAE</name>
<dbReference type="Proteomes" id="UP001154078">
    <property type="component" value="Chromosome 2"/>
</dbReference>
<proteinExistence type="predicted"/>
<reference evidence="1" key="1">
    <citation type="submission" date="2021-12" db="EMBL/GenBank/DDBJ databases">
        <authorList>
            <person name="King R."/>
        </authorList>
    </citation>
    <scope>NUCLEOTIDE SEQUENCE</scope>
</reference>
<dbReference type="EMBL" id="OV121133">
    <property type="protein sequence ID" value="CAH0550864.1"/>
    <property type="molecule type" value="Genomic_DNA"/>
</dbReference>
<evidence type="ECO:0000313" key="1">
    <source>
        <dbReference type="EMBL" id="CAH0550864.1"/>
    </source>
</evidence>
<protein>
    <submittedName>
        <fullName evidence="1">Uncharacterized protein</fullName>
    </submittedName>
</protein>
<dbReference type="AlphaFoldDB" id="A0A9P0AXB6"/>